<dbReference type="InterPro" id="IPR006684">
    <property type="entry name" value="YbgC/YbaW"/>
</dbReference>
<dbReference type="EC" id="3.1.2.-" evidence="3"/>
<evidence type="ECO:0000313" key="3">
    <source>
        <dbReference type="EMBL" id="MEB3100536.1"/>
    </source>
</evidence>
<reference evidence="3" key="1">
    <citation type="submission" date="2023-12" db="EMBL/GenBank/DDBJ databases">
        <title>Fervidustalea candida gen. nov., sp. nov., a novel member of the family Paenibacillaceae isolated from a geothermal area.</title>
        <authorList>
            <person name="Li W.-J."/>
            <person name="Jiao J.-Y."/>
            <person name="Chen Y."/>
        </authorList>
    </citation>
    <scope>NUCLEOTIDE SEQUENCE</scope>
    <source>
        <strain evidence="3">SYSU GA230002</strain>
    </source>
</reference>
<proteinExistence type="inferred from homology"/>
<protein>
    <submittedName>
        <fullName evidence="3">Thioesterase family protein</fullName>
        <ecNumber evidence="3">3.1.2.-</ecNumber>
    </submittedName>
</protein>
<comment type="caution">
    <text evidence="3">The sequence shown here is derived from an EMBL/GenBank/DDBJ whole genome shotgun (WGS) entry which is preliminary data.</text>
</comment>
<sequence length="166" mass="19749">MNHETGWSVFPLRVRYQETDQMGVVYHANYLTWFEIGRTEWLRSRGWTYRQIEQKGYMLPVIDVQIKFLLPARYDDAIRIYTRSMDYSNVRLDFEYKIYRIDPYLGDADRELSDLPEEESGKQLLVTGMTKHVWVNGSWKPARIDKELPELLRILPEGRRGGKAVE</sequence>
<dbReference type="CDD" id="cd00586">
    <property type="entry name" value="4HBT"/>
    <property type="match status" value="1"/>
</dbReference>
<dbReference type="EMBL" id="JAYJLD010000002">
    <property type="protein sequence ID" value="MEB3100536.1"/>
    <property type="molecule type" value="Genomic_DNA"/>
</dbReference>
<dbReference type="PANTHER" id="PTHR31793">
    <property type="entry name" value="4-HYDROXYBENZOYL-COA THIOESTERASE FAMILY MEMBER"/>
    <property type="match status" value="1"/>
</dbReference>
<name>A0ABU5ZGV4_9BACL</name>
<dbReference type="Pfam" id="PF13279">
    <property type="entry name" value="4HBT_2"/>
    <property type="match status" value="1"/>
</dbReference>
<organism evidence="3 4">
    <name type="scientific">Ferviditalea candida</name>
    <dbReference type="NCBI Taxonomy" id="3108399"/>
    <lineage>
        <taxon>Bacteria</taxon>
        <taxon>Bacillati</taxon>
        <taxon>Bacillota</taxon>
        <taxon>Bacilli</taxon>
        <taxon>Bacillales</taxon>
        <taxon>Paenibacillaceae</taxon>
        <taxon>Ferviditalea</taxon>
    </lineage>
</organism>
<dbReference type="SUPFAM" id="SSF54637">
    <property type="entry name" value="Thioesterase/thiol ester dehydrase-isomerase"/>
    <property type="match status" value="1"/>
</dbReference>
<dbReference type="PROSITE" id="PS01328">
    <property type="entry name" value="4HBCOA_THIOESTERASE"/>
    <property type="match status" value="1"/>
</dbReference>
<accession>A0ABU5ZGV4</accession>
<evidence type="ECO:0000313" key="4">
    <source>
        <dbReference type="Proteomes" id="UP001310386"/>
    </source>
</evidence>
<dbReference type="Proteomes" id="UP001310386">
    <property type="component" value="Unassembled WGS sequence"/>
</dbReference>
<keyword evidence="4" id="KW-1185">Reference proteome</keyword>
<comment type="similarity">
    <text evidence="1">Belongs to the 4-hydroxybenzoyl-CoA thioesterase family.</text>
</comment>
<dbReference type="RefSeq" id="WP_371752641.1">
    <property type="nucleotide sequence ID" value="NZ_JAYJLD010000002.1"/>
</dbReference>
<dbReference type="PANTHER" id="PTHR31793:SF27">
    <property type="entry name" value="NOVEL THIOESTERASE SUPERFAMILY DOMAIN AND SAPOSIN A-TYPE DOMAIN CONTAINING PROTEIN (0610012H03RIK)"/>
    <property type="match status" value="1"/>
</dbReference>
<evidence type="ECO:0000256" key="2">
    <source>
        <dbReference type="ARBA" id="ARBA00022801"/>
    </source>
</evidence>
<dbReference type="NCBIfam" id="TIGR00051">
    <property type="entry name" value="YbgC/FadM family acyl-CoA thioesterase"/>
    <property type="match status" value="1"/>
</dbReference>
<dbReference type="InterPro" id="IPR008272">
    <property type="entry name" value="HB-CoA_thioesterase_AS"/>
</dbReference>
<dbReference type="InterPro" id="IPR050563">
    <property type="entry name" value="4-hydroxybenzoyl-CoA_TE"/>
</dbReference>
<dbReference type="PIRSF" id="PIRSF003230">
    <property type="entry name" value="YbgC"/>
    <property type="match status" value="1"/>
</dbReference>
<gene>
    <name evidence="3" type="ORF">VF724_02540</name>
</gene>
<dbReference type="InterPro" id="IPR029069">
    <property type="entry name" value="HotDog_dom_sf"/>
</dbReference>
<dbReference type="Gene3D" id="3.10.129.10">
    <property type="entry name" value="Hotdog Thioesterase"/>
    <property type="match status" value="1"/>
</dbReference>
<dbReference type="GO" id="GO:0016787">
    <property type="term" value="F:hydrolase activity"/>
    <property type="evidence" value="ECO:0007669"/>
    <property type="project" value="UniProtKB-KW"/>
</dbReference>
<evidence type="ECO:0000256" key="1">
    <source>
        <dbReference type="ARBA" id="ARBA00005953"/>
    </source>
</evidence>
<keyword evidence="2 3" id="KW-0378">Hydrolase</keyword>